<evidence type="ECO:0000256" key="5">
    <source>
        <dbReference type="ARBA" id="ARBA00023155"/>
    </source>
</evidence>
<reference evidence="14 15" key="1">
    <citation type="journal article" date="2009" name="Nature">
        <title>The Sorghum bicolor genome and the diversification of grasses.</title>
        <authorList>
            <person name="Paterson A.H."/>
            <person name="Bowers J.E."/>
            <person name="Bruggmann R."/>
            <person name="Dubchak I."/>
            <person name="Grimwood J."/>
            <person name="Gundlach H."/>
            <person name="Haberer G."/>
            <person name="Hellsten U."/>
            <person name="Mitros T."/>
            <person name="Poliakov A."/>
            <person name="Schmutz J."/>
            <person name="Spannagl M."/>
            <person name="Tang H."/>
            <person name="Wang X."/>
            <person name="Wicker T."/>
            <person name="Bharti A.K."/>
            <person name="Chapman J."/>
            <person name="Feltus F.A."/>
            <person name="Gowik U."/>
            <person name="Grigoriev I.V."/>
            <person name="Lyons E."/>
            <person name="Maher C.A."/>
            <person name="Martis M."/>
            <person name="Narechania A."/>
            <person name="Otillar R.P."/>
            <person name="Penning B.W."/>
            <person name="Salamov A.A."/>
            <person name="Wang Y."/>
            <person name="Zhang L."/>
            <person name="Carpita N.C."/>
            <person name="Freeling M."/>
            <person name="Gingle A.R."/>
            <person name="Hash C.T."/>
            <person name="Keller B."/>
            <person name="Klein P."/>
            <person name="Kresovich S."/>
            <person name="McCann M.C."/>
            <person name="Ming R."/>
            <person name="Peterson D.G."/>
            <person name="Mehboob-ur-Rahman"/>
            <person name="Ware D."/>
            <person name="Westhoff P."/>
            <person name="Mayer K.F."/>
            <person name="Messing J."/>
            <person name="Rokhsar D.S."/>
        </authorList>
    </citation>
    <scope>NUCLEOTIDE SEQUENCE [LARGE SCALE GENOMIC DNA]</scope>
    <source>
        <strain evidence="15">cv. BTx623</strain>
    </source>
</reference>
<dbReference type="GO" id="GO:0005634">
    <property type="term" value="C:nucleus"/>
    <property type="evidence" value="ECO:0000318"/>
    <property type="project" value="GO_Central"/>
</dbReference>
<dbReference type="InterPro" id="IPR009057">
    <property type="entry name" value="Homeodomain-like_sf"/>
</dbReference>
<dbReference type="STRING" id="4558.A0A1B6PGK4"/>
<keyword evidence="2" id="KW-0217">Developmental protein</keyword>
<evidence type="ECO:0000256" key="8">
    <source>
        <dbReference type="ARBA" id="ARBA00024040"/>
    </source>
</evidence>
<keyword evidence="15" id="KW-1185">Reference proteome</keyword>
<protein>
    <recommendedName>
        <fullName evidence="13">Homeobox domain-containing protein</fullName>
    </recommendedName>
</protein>
<dbReference type="PROSITE" id="PS50071">
    <property type="entry name" value="HOMEOBOX_2"/>
    <property type="match status" value="1"/>
</dbReference>
<organism evidence="14 15">
    <name type="scientific">Sorghum bicolor</name>
    <name type="common">Sorghum</name>
    <name type="synonym">Sorghum vulgare</name>
    <dbReference type="NCBI Taxonomy" id="4558"/>
    <lineage>
        <taxon>Eukaryota</taxon>
        <taxon>Viridiplantae</taxon>
        <taxon>Streptophyta</taxon>
        <taxon>Embryophyta</taxon>
        <taxon>Tracheophyta</taxon>
        <taxon>Spermatophyta</taxon>
        <taxon>Magnoliopsida</taxon>
        <taxon>Liliopsida</taxon>
        <taxon>Poales</taxon>
        <taxon>Poaceae</taxon>
        <taxon>PACMAD clade</taxon>
        <taxon>Panicoideae</taxon>
        <taxon>Andropogonodae</taxon>
        <taxon>Andropogoneae</taxon>
        <taxon>Sorghinae</taxon>
        <taxon>Sorghum</taxon>
    </lineage>
</organism>
<evidence type="ECO:0000256" key="7">
    <source>
        <dbReference type="ARBA" id="ARBA00023242"/>
    </source>
</evidence>
<keyword evidence="5 10" id="KW-0371">Homeobox</keyword>
<feature type="DNA-binding region" description="Homeobox" evidence="10">
    <location>
        <begin position="22"/>
        <end position="86"/>
    </location>
</feature>
<evidence type="ECO:0000313" key="15">
    <source>
        <dbReference type="Proteomes" id="UP000000768"/>
    </source>
</evidence>
<keyword evidence="4 10" id="KW-0238">DNA-binding</keyword>
<dbReference type="GO" id="GO:0003700">
    <property type="term" value="F:DNA-binding transcription factor activity"/>
    <property type="evidence" value="ECO:0000318"/>
    <property type="project" value="GO_Central"/>
</dbReference>
<gene>
    <name evidence="14" type="ORF">SORBI_3007G087600</name>
</gene>
<proteinExistence type="inferred from homology"/>
<dbReference type="SUPFAM" id="SSF46689">
    <property type="entry name" value="Homeodomain-like"/>
    <property type="match status" value="1"/>
</dbReference>
<dbReference type="EMBL" id="CM000766">
    <property type="protein sequence ID" value="KXG24798.1"/>
    <property type="molecule type" value="Genomic_DNA"/>
</dbReference>
<dbReference type="AlphaFoldDB" id="A0A1B6PGK4"/>
<dbReference type="GO" id="GO:0048830">
    <property type="term" value="P:adventitious root development"/>
    <property type="evidence" value="ECO:0007669"/>
    <property type="project" value="InterPro"/>
</dbReference>
<dbReference type="Gene3D" id="1.10.10.60">
    <property type="entry name" value="Homeodomain-like"/>
    <property type="match status" value="1"/>
</dbReference>
<evidence type="ECO:0000259" key="13">
    <source>
        <dbReference type="PROSITE" id="PS50071"/>
    </source>
</evidence>
<keyword evidence="3" id="KW-0805">Transcription regulation</keyword>
<keyword evidence="7 10" id="KW-0539">Nucleus</keyword>
<dbReference type="Proteomes" id="UP000000768">
    <property type="component" value="Chromosome 7"/>
</dbReference>
<dbReference type="PANTHER" id="PTHR46998:SF1">
    <property type="entry name" value="WUSCHEL-RELATED HOMEOBOX 10"/>
    <property type="match status" value="1"/>
</dbReference>
<reference evidence="15" key="2">
    <citation type="journal article" date="2018" name="Plant J.">
        <title>The Sorghum bicolor reference genome: improved assembly, gene annotations, a transcriptome atlas, and signatures of genome organization.</title>
        <authorList>
            <person name="McCormick R.F."/>
            <person name="Truong S.K."/>
            <person name="Sreedasyam A."/>
            <person name="Jenkins J."/>
            <person name="Shu S."/>
            <person name="Sims D."/>
            <person name="Kennedy M."/>
            <person name="Amirebrahimi M."/>
            <person name="Weers B.D."/>
            <person name="McKinley B."/>
            <person name="Mattison A."/>
            <person name="Morishige D.T."/>
            <person name="Grimwood J."/>
            <person name="Schmutz J."/>
            <person name="Mullet J.E."/>
        </authorList>
    </citation>
    <scope>NUCLEOTIDE SEQUENCE [LARGE SCALE GENOMIC DNA]</scope>
    <source>
        <strain evidence="15">cv. BTx623</strain>
    </source>
</reference>
<feature type="region of interest" description="Disordered" evidence="12">
    <location>
        <begin position="1"/>
        <end position="28"/>
    </location>
</feature>
<dbReference type="GO" id="GO:0006351">
    <property type="term" value="P:DNA-templated transcription"/>
    <property type="evidence" value="ECO:0000318"/>
    <property type="project" value="GO_Central"/>
</dbReference>
<evidence type="ECO:0000256" key="12">
    <source>
        <dbReference type="SAM" id="MobiDB-lite"/>
    </source>
</evidence>
<dbReference type="Gramene" id="KXG24798">
    <property type="protein sequence ID" value="KXG24798"/>
    <property type="gene ID" value="SORBI_3007G087600"/>
</dbReference>
<comment type="function">
    <text evidence="9">Probable transcription factor required to initiate organ founder cells in a lateral domain of shoot meristems. Involved in leaf formation.</text>
</comment>
<feature type="domain" description="Homeobox" evidence="13">
    <location>
        <begin position="20"/>
        <end position="85"/>
    </location>
</feature>
<sequence length="276" mass="29540">MDSHLGQAQAHHRGGEGGEPTTARSRWAPKPEQILILESIFNSGMVNPAKDETARIRRLLERFGAVRDANVFYWFQNRRSRSRRRARQLQQACGAGAAPGQHTTASAAVVAGAGNLHSLNDSVSLFAMHGQSQARNSGMPAVAPMPPAVASSPHFFGDDVDGGDDLFAISRQMGLMSRGGDQHRCGYMANDASQLLSYQPTGTTMTTTTTSSIQVFINGVVYEVPGGGALLDLAGTFGRDAMLVHSSGEILPVNENGVLMKSLQMGECYYLVSRST</sequence>
<evidence type="ECO:0000256" key="10">
    <source>
        <dbReference type="PROSITE-ProRule" id="PRU00108"/>
    </source>
</evidence>
<dbReference type="GO" id="GO:0003677">
    <property type="term" value="F:DNA binding"/>
    <property type="evidence" value="ECO:0007669"/>
    <property type="project" value="UniProtKB-UniRule"/>
</dbReference>
<name>A0A1B6PGK4_SORBI</name>
<dbReference type="OMA" id="CGYMAND"/>
<dbReference type="InterPro" id="IPR044558">
    <property type="entry name" value="WOX11-like"/>
</dbReference>
<dbReference type="FunCoup" id="A0A1B6PGK4">
    <property type="interactions" value="42"/>
</dbReference>
<dbReference type="InterPro" id="IPR001356">
    <property type="entry name" value="HD"/>
</dbReference>
<dbReference type="Pfam" id="PF00046">
    <property type="entry name" value="Homeodomain"/>
    <property type="match status" value="1"/>
</dbReference>
<evidence type="ECO:0000256" key="2">
    <source>
        <dbReference type="ARBA" id="ARBA00022473"/>
    </source>
</evidence>
<evidence type="ECO:0000256" key="6">
    <source>
        <dbReference type="ARBA" id="ARBA00023163"/>
    </source>
</evidence>
<comment type="similarity">
    <text evidence="8">Belongs to the WUS homeobox family.</text>
</comment>
<dbReference type="SMART" id="SM00389">
    <property type="entry name" value="HOX"/>
    <property type="match status" value="1"/>
</dbReference>
<evidence type="ECO:0000256" key="11">
    <source>
        <dbReference type="RuleBase" id="RU000682"/>
    </source>
</evidence>
<comment type="subcellular location">
    <subcellularLocation>
        <location evidence="1 10 11">Nucleus</location>
    </subcellularLocation>
</comment>
<dbReference type="InParanoid" id="A0A1B6PGK4"/>
<evidence type="ECO:0000256" key="9">
    <source>
        <dbReference type="ARBA" id="ARBA00057592"/>
    </source>
</evidence>
<accession>A0A1B6PGK4</accession>
<keyword evidence="6" id="KW-0804">Transcription</keyword>
<evidence type="ECO:0000313" key="14">
    <source>
        <dbReference type="EMBL" id="KXG24798.1"/>
    </source>
</evidence>
<evidence type="ECO:0000256" key="3">
    <source>
        <dbReference type="ARBA" id="ARBA00023015"/>
    </source>
</evidence>
<evidence type="ECO:0000256" key="4">
    <source>
        <dbReference type="ARBA" id="ARBA00023125"/>
    </source>
</evidence>
<dbReference type="OrthoDB" id="670226at2759"/>
<dbReference type="GO" id="GO:0010311">
    <property type="term" value="P:lateral root formation"/>
    <property type="evidence" value="ECO:0000318"/>
    <property type="project" value="GO_Central"/>
</dbReference>
<dbReference type="PANTHER" id="PTHR46998">
    <property type="entry name" value="WUSCHEL-RELATED HOMEOBOX 11"/>
    <property type="match status" value="1"/>
</dbReference>
<dbReference type="FunFam" id="1.10.10.60:FF:000118">
    <property type="entry name" value="WUSCHEL-related homeobox 11"/>
    <property type="match status" value="1"/>
</dbReference>
<evidence type="ECO:0000256" key="1">
    <source>
        <dbReference type="ARBA" id="ARBA00004123"/>
    </source>
</evidence>
<dbReference type="eggNOG" id="ENOG502QUIQ">
    <property type="taxonomic scope" value="Eukaryota"/>
</dbReference>